<dbReference type="SUPFAM" id="SSF110004">
    <property type="entry name" value="Glycolipid transfer protein, GLTP"/>
    <property type="match status" value="1"/>
</dbReference>
<dbReference type="PANTHER" id="PTHR10219">
    <property type="entry name" value="GLYCOLIPID TRANSFER PROTEIN-RELATED"/>
    <property type="match status" value="1"/>
</dbReference>
<evidence type="ECO:0000259" key="3">
    <source>
        <dbReference type="Pfam" id="PF08718"/>
    </source>
</evidence>
<dbReference type="GO" id="GO:1902388">
    <property type="term" value="F:ceramide 1-phosphate transfer activity"/>
    <property type="evidence" value="ECO:0007669"/>
    <property type="project" value="TreeGrafter"/>
</dbReference>
<dbReference type="GO" id="GO:0005829">
    <property type="term" value="C:cytosol"/>
    <property type="evidence" value="ECO:0007669"/>
    <property type="project" value="TreeGrafter"/>
</dbReference>
<dbReference type="PANTHER" id="PTHR10219:SF25">
    <property type="entry name" value="PLECKSTRIN HOMOLOGY DOMAIN-CONTAINING FAMILY A MEMBER 8"/>
    <property type="match status" value="1"/>
</dbReference>
<comment type="caution">
    <text evidence="4">The sequence shown here is derived from an EMBL/GenBank/DDBJ whole genome shotgun (WGS) entry which is preliminary data.</text>
</comment>
<protein>
    <recommendedName>
        <fullName evidence="3">Glycolipid transfer protein domain-containing protein</fullName>
    </recommendedName>
</protein>
<proteinExistence type="predicted"/>
<name>A0A1Q9EJ54_SYMMI</name>
<feature type="region of interest" description="Disordered" evidence="2">
    <location>
        <begin position="155"/>
        <end position="190"/>
    </location>
</feature>
<keyword evidence="5" id="KW-1185">Reference proteome</keyword>
<organism evidence="4 5">
    <name type="scientific">Symbiodinium microadriaticum</name>
    <name type="common">Dinoflagellate</name>
    <name type="synonym">Zooxanthella microadriatica</name>
    <dbReference type="NCBI Taxonomy" id="2951"/>
    <lineage>
        <taxon>Eukaryota</taxon>
        <taxon>Sar</taxon>
        <taxon>Alveolata</taxon>
        <taxon>Dinophyceae</taxon>
        <taxon>Suessiales</taxon>
        <taxon>Symbiodiniaceae</taxon>
        <taxon>Symbiodinium</taxon>
    </lineage>
</organism>
<dbReference type="InterPro" id="IPR014830">
    <property type="entry name" value="Glycolipid_transfer_prot_dom"/>
</dbReference>
<dbReference type="Proteomes" id="UP000186817">
    <property type="component" value="Unassembled WGS sequence"/>
</dbReference>
<accession>A0A1Q9EJ54</accession>
<dbReference type="OrthoDB" id="205255at2759"/>
<evidence type="ECO:0000256" key="1">
    <source>
        <dbReference type="ARBA" id="ARBA00022448"/>
    </source>
</evidence>
<dbReference type="AlphaFoldDB" id="A0A1Q9EJ54"/>
<keyword evidence="1" id="KW-0813">Transport</keyword>
<dbReference type="Gene3D" id="1.10.3520.10">
    <property type="entry name" value="Glycolipid transfer protein"/>
    <property type="match status" value="1"/>
</dbReference>
<evidence type="ECO:0000256" key="2">
    <source>
        <dbReference type="SAM" id="MobiDB-lite"/>
    </source>
</evidence>
<reference evidence="4 5" key="1">
    <citation type="submission" date="2016-02" db="EMBL/GenBank/DDBJ databases">
        <title>Genome analysis of coral dinoflagellate symbionts highlights evolutionary adaptations to a symbiotic lifestyle.</title>
        <authorList>
            <person name="Aranda M."/>
            <person name="Li Y."/>
            <person name="Liew Y.J."/>
            <person name="Baumgarten S."/>
            <person name="Simakov O."/>
            <person name="Wilson M."/>
            <person name="Piel J."/>
            <person name="Ashoor H."/>
            <person name="Bougouffa S."/>
            <person name="Bajic V.B."/>
            <person name="Ryu T."/>
            <person name="Ravasi T."/>
            <person name="Bayer T."/>
            <person name="Micklem G."/>
            <person name="Kim H."/>
            <person name="Bhak J."/>
            <person name="Lajeunesse T.C."/>
            <person name="Voolstra C.R."/>
        </authorList>
    </citation>
    <scope>NUCLEOTIDE SEQUENCE [LARGE SCALE GENOMIC DNA]</scope>
    <source>
        <strain evidence="4 5">CCMP2467</strain>
    </source>
</reference>
<feature type="compositionally biased region" description="Basic and acidic residues" evidence="2">
    <location>
        <begin position="175"/>
        <end position="184"/>
    </location>
</feature>
<dbReference type="GO" id="GO:1902387">
    <property type="term" value="F:ceramide 1-phosphate binding"/>
    <property type="evidence" value="ECO:0007669"/>
    <property type="project" value="TreeGrafter"/>
</dbReference>
<dbReference type="InterPro" id="IPR036497">
    <property type="entry name" value="GLTP_sf"/>
</dbReference>
<feature type="compositionally biased region" description="Low complexity" evidence="2">
    <location>
        <begin position="157"/>
        <end position="166"/>
    </location>
</feature>
<evidence type="ECO:0000313" key="4">
    <source>
        <dbReference type="EMBL" id="OLQ07427.1"/>
    </source>
</evidence>
<dbReference type="EMBL" id="LSRX01000139">
    <property type="protein sequence ID" value="OLQ07427.1"/>
    <property type="molecule type" value="Genomic_DNA"/>
</dbReference>
<feature type="domain" description="Glycolipid transfer protein" evidence="3">
    <location>
        <begin position="217"/>
        <end position="308"/>
    </location>
</feature>
<dbReference type="Pfam" id="PF08718">
    <property type="entry name" value="GLTP"/>
    <property type="match status" value="1"/>
</dbReference>
<dbReference type="GO" id="GO:0016020">
    <property type="term" value="C:membrane"/>
    <property type="evidence" value="ECO:0007669"/>
    <property type="project" value="TreeGrafter"/>
</dbReference>
<gene>
    <name evidence="4" type="ORF">AK812_SmicGene9197</name>
</gene>
<sequence length="431" mass="47373">MRCDEGGAEKSNASEVADCVQQLAVYAAWHAANLRSFLWSSADRDKQRAEALALQLEGLMPAAEAQTIKALAFRAAWFTANQRRFNFADAAEDQRAVEFYAELLASLTNPELAKNIKSLSLNASWHAANTRSMLWRDAREDACRFERDCSKLATLLRPQPGRQQQPENEDGEESEGFRTPRETEEATPTSLRRCNSVLDEIVLAWQAVKVSDGSTEASSFLSAASVTVMVFDVFGKLLQGFQADMRKNIEMVRQHVEGEMSLEKLIDDEAKAAGSHAKALREGNASMGLLWLSRSLRLLQTMLAKLDAGQFVSEVSLETLPCEDLTPKVSLDLLPYEDLTPKDHGCFVVRSDGSQRQRDCEWECAALLAAPSRTEFLAKVGGFGGDASGDGLELEQAAAAATAKVTELLEAFTPPLSQVCTYLRSRGIEKP</sequence>
<evidence type="ECO:0000313" key="5">
    <source>
        <dbReference type="Proteomes" id="UP000186817"/>
    </source>
</evidence>